<evidence type="ECO:0000313" key="1">
    <source>
        <dbReference type="Proteomes" id="UP000095287"/>
    </source>
</evidence>
<organism evidence="1 2">
    <name type="scientific">Steinernema glaseri</name>
    <dbReference type="NCBI Taxonomy" id="37863"/>
    <lineage>
        <taxon>Eukaryota</taxon>
        <taxon>Metazoa</taxon>
        <taxon>Ecdysozoa</taxon>
        <taxon>Nematoda</taxon>
        <taxon>Chromadorea</taxon>
        <taxon>Rhabditida</taxon>
        <taxon>Tylenchina</taxon>
        <taxon>Panagrolaimomorpha</taxon>
        <taxon>Strongyloidoidea</taxon>
        <taxon>Steinernematidae</taxon>
        <taxon>Steinernema</taxon>
    </lineage>
</organism>
<dbReference type="Proteomes" id="UP000095287">
    <property type="component" value="Unplaced"/>
</dbReference>
<name>A0A1I7YZL3_9BILA</name>
<dbReference type="WBParaSite" id="L893_g21427.t1">
    <property type="protein sequence ID" value="L893_g21427.t1"/>
    <property type="gene ID" value="L893_g21427"/>
</dbReference>
<dbReference type="AlphaFoldDB" id="A0A1I7YZL3"/>
<accession>A0A1I7YZL3</accession>
<sequence>MFLIIIDTVFGVNFGKLSTALMAMVEWIPACDAAITLCCVKPYRRGIQTILRRVFRVSRYSGEDNPWRKNSVSAVVSQQGGEENSAVKLFTARSFHTVNR</sequence>
<reference evidence="2" key="1">
    <citation type="submission" date="2016-11" db="UniProtKB">
        <authorList>
            <consortium name="WormBaseParasite"/>
        </authorList>
    </citation>
    <scope>IDENTIFICATION</scope>
</reference>
<proteinExistence type="predicted"/>
<evidence type="ECO:0000313" key="2">
    <source>
        <dbReference type="WBParaSite" id="L893_g21427.t1"/>
    </source>
</evidence>
<protein>
    <submittedName>
        <fullName evidence="2">Inner membrane protein</fullName>
    </submittedName>
</protein>
<keyword evidence="1" id="KW-1185">Reference proteome</keyword>